<dbReference type="OrthoDB" id="1036397at2"/>
<dbReference type="AlphaFoldDB" id="A0A3N4Q6B7"/>
<evidence type="ECO:0000313" key="1">
    <source>
        <dbReference type="EMBL" id="RPE13081.1"/>
    </source>
</evidence>
<accession>A0A3N4Q6B7</accession>
<name>A0A3N4Q6B7_9BACT</name>
<organism evidence="1 2">
    <name type="scientific">Chitinophaga lutea</name>
    <dbReference type="NCBI Taxonomy" id="2488634"/>
    <lineage>
        <taxon>Bacteria</taxon>
        <taxon>Pseudomonadati</taxon>
        <taxon>Bacteroidota</taxon>
        <taxon>Chitinophagia</taxon>
        <taxon>Chitinophagales</taxon>
        <taxon>Chitinophagaceae</taxon>
        <taxon>Chitinophaga</taxon>
    </lineage>
</organism>
<sequence>MVEIFKTNVDHPCYANILVYRIQQVFTDYTVNFDLEDCDRILRIKSASGAIHPLPLIEFLQKQGCTAEMLPDDYPAMPLMQAPYHLRALHG</sequence>
<dbReference type="Proteomes" id="UP000278351">
    <property type="component" value="Unassembled WGS sequence"/>
</dbReference>
<proteinExistence type="predicted"/>
<keyword evidence="2" id="KW-1185">Reference proteome</keyword>
<reference evidence="1 2" key="1">
    <citation type="submission" date="2018-11" db="EMBL/GenBank/DDBJ databases">
        <title>Chitinophaga lutea sp.nov., isolate from arsenic contaminated soil.</title>
        <authorList>
            <person name="Zong Y."/>
        </authorList>
    </citation>
    <scope>NUCLEOTIDE SEQUENCE [LARGE SCALE GENOMIC DNA]</scope>
    <source>
        <strain evidence="1 2">ZY74</strain>
    </source>
</reference>
<comment type="caution">
    <text evidence="1">The sequence shown here is derived from an EMBL/GenBank/DDBJ whole genome shotgun (WGS) entry which is preliminary data.</text>
</comment>
<gene>
    <name evidence="1" type="ORF">EGT74_05980</name>
</gene>
<protein>
    <submittedName>
        <fullName evidence="1">Uncharacterized protein</fullName>
    </submittedName>
</protein>
<dbReference type="RefSeq" id="WP_123845597.1">
    <property type="nucleotide sequence ID" value="NZ_RPDH01000001.1"/>
</dbReference>
<dbReference type="EMBL" id="RPDH01000001">
    <property type="protein sequence ID" value="RPE13081.1"/>
    <property type="molecule type" value="Genomic_DNA"/>
</dbReference>
<evidence type="ECO:0000313" key="2">
    <source>
        <dbReference type="Proteomes" id="UP000278351"/>
    </source>
</evidence>